<evidence type="ECO:0000313" key="8">
    <source>
        <dbReference type="Proteomes" id="UP000000323"/>
    </source>
</evidence>
<dbReference type="STRING" id="525904.Tter_2180"/>
<keyword evidence="2 5" id="KW-0812">Transmembrane</keyword>
<evidence type="ECO:0000256" key="1">
    <source>
        <dbReference type="ARBA" id="ARBA00004141"/>
    </source>
</evidence>
<dbReference type="InterPro" id="IPR006977">
    <property type="entry name" value="Yip1_dom"/>
</dbReference>
<keyword evidence="8" id="KW-1185">Reference proteome</keyword>
<feature type="domain" description="Yip1" evidence="6">
    <location>
        <begin position="31"/>
        <end position="201"/>
    </location>
</feature>
<feature type="transmembrane region" description="Helical" evidence="5">
    <location>
        <begin position="184"/>
        <end position="214"/>
    </location>
</feature>
<protein>
    <recommendedName>
        <fullName evidence="6">Yip1 domain-containing protein</fullName>
    </recommendedName>
</protein>
<dbReference type="Pfam" id="PF04893">
    <property type="entry name" value="Yip1"/>
    <property type="match status" value="1"/>
</dbReference>
<dbReference type="AlphaFoldDB" id="D1CH60"/>
<dbReference type="Proteomes" id="UP000000323">
    <property type="component" value="Chromosome 2"/>
</dbReference>
<sequence length="221" mass="23859">MQLPQGYAEPAGGREFDPADFLQSFWRTTLDVLTRPVDFFRELPRQAGYGRPIVYYATALVIYAVLTFILALLLPAASVDRLLSGGQSAQEPTVAMEILTMILTVAFGLMGLFIGAGFIHVGVLLFGQTQNPSYETTTRLTAYVSGATYMISWIPFIGWLASLYAIYLYIVAVREQYGISTGRAAAAVLVPGLFLLLVVCLCIAVVGAALFAALSGVRTSP</sequence>
<gene>
    <name evidence="7" type="ordered locus">Tter_2180</name>
</gene>
<feature type="transmembrane region" description="Helical" evidence="5">
    <location>
        <begin position="98"/>
        <end position="127"/>
    </location>
</feature>
<dbReference type="OrthoDB" id="8898244at2"/>
<dbReference type="HOGENOM" id="CLU_118418_0_0_0"/>
<feature type="transmembrane region" description="Helical" evidence="5">
    <location>
        <begin position="147"/>
        <end position="172"/>
    </location>
</feature>
<accession>D1CH60</accession>
<dbReference type="GO" id="GO:0016020">
    <property type="term" value="C:membrane"/>
    <property type="evidence" value="ECO:0007669"/>
    <property type="project" value="UniProtKB-SubCell"/>
</dbReference>
<comment type="subcellular location">
    <subcellularLocation>
        <location evidence="1">Membrane</location>
        <topology evidence="1">Multi-pass membrane protein</topology>
    </subcellularLocation>
</comment>
<evidence type="ECO:0000256" key="4">
    <source>
        <dbReference type="ARBA" id="ARBA00023136"/>
    </source>
</evidence>
<dbReference type="eggNOG" id="COG2881">
    <property type="taxonomic scope" value="Bacteria"/>
</dbReference>
<evidence type="ECO:0000259" key="6">
    <source>
        <dbReference type="Pfam" id="PF04893"/>
    </source>
</evidence>
<dbReference type="EMBL" id="CP001826">
    <property type="protein sequence ID" value="ACZ43081.1"/>
    <property type="molecule type" value="Genomic_DNA"/>
</dbReference>
<feature type="transmembrane region" description="Helical" evidence="5">
    <location>
        <begin position="53"/>
        <end position="77"/>
    </location>
</feature>
<reference evidence="8" key="1">
    <citation type="journal article" date="2010" name="Stand. Genomic Sci.">
        <title>Complete genome sequence of 'Thermobaculum terrenum' type strain (YNP1).</title>
        <authorList>
            <person name="Kiss H."/>
            <person name="Cleland D."/>
            <person name="Lapidus A."/>
            <person name="Lucas S."/>
            <person name="Glavina Del Rio T."/>
            <person name="Nolan M."/>
            <person name="Tice H."/>
            <person name="Han C."/>
            <person name="Goodwin L."/>
            <person name="Pitluck S."/>
            <person name="Liolios K."/>
            <person name="Ivanova N."/>
            <person name="Mavromatis K."/>
            <person name="Ovchinnikova G."/>
            <person name="Pati A."/>
            <person name="Chen A."/>
            <person name="Palaniappan K."/>
            <person name="Land M."/>
            <person name="Hauser L."/>
            <person name="Chang Y."/>
            <person name="Jeffries C."/>
            <person name="Lu M."/>
            <person name="Brettin T."/>
            <person name="Detter J."/>
            <person name="Goker M."/>
            <person name="Tindall B."/>
            <person name="Beck B."/>
            <person name="McDermott T."/>
            <person name="Woyke T."/>
            <person name="Bristow J."/>
            <person name="Eisen J."/>
            <person name="Markowitz V."/>
            <person name="Hugenholtz P."/>
            <person name="Kyrpides N."/>
            <person name="Klenk H."/>
            <person name="Cheng J."/>
        </authorList>
    </citation>
    <scope>NUCLEOTIDE SEQUENCE [LARGE SCALE GENOMIC DNA]</scope>
    <source>
        <strain evidence="8">ATCC BAA-798 / YNP1</strain>
    </source>
</reference>
<organism evidence="7 8">
    <name type="scientific">Thermobaculum terrenum (strain ATCC BAA-798 / CCMEE 7001 / YNP1)</name>
    <dbReference type="NCBI Taxonomy" id="525904"/>
    <lineage>
        <taxon>Bacteria</taxon>
        <taxon>Bacillati</taxon>
        <taxon>Chloroflexota</taxon>
        <taxon>Chloroflexia</taxon>
        <taxon>Candidatus Thermobaculales</taxon>
        <taxon>Candidatus Thermobaculaceae</taxon>
        <taxon>Thermobaculum</taxon>
    </lineage>
</organism>
<evidence type="ECO:0000256" key="2">
    <source>
        <dbReference type="ARBA" id="ARBA00022692"/>
    </source>
</evidence>
<name>D1CH60_THET1</name>
<keyword evidence="3 5" id="KW-1133">Transmembrane helix</keyword>
<proteinExistence type="predicted"/>
<evidence type="ECO:0000313" key="7">
    <source>
        <dbReference type="EMBL" id="ACZ43081.1"/>
    </source>
</evidence>
<keyword evidence="4 5" id="KW-0472">Membrane</keyword>
<dbReference type="RefSeq" id="WP_012876112.1">
    <property type="nucleotide sequence ID" value="NC_013526.1"/>
</dbReference>
<dbReference type="KEGG" id="ttr:Tter_2180"/>
<evidence type="ECO:0000256" key="3">
    <source>
        <dbReference type="ARBA" id="ARBA00022989"/>
    </source>
</evidence>
<evidence type="ECO:0000256" key="5">
    <source>
        <dbReference type="SAM" id="Phobius"/>
    </source>
</evidence>